<dbReference type="OrthoDB" id="194358at2759"/>
<dbReference type="Proteomes" id="UP000813444">
    <property type="component" value="Unassembled WGS sequence"/>
</dbReference>
<keyword evidence="3" id="KW-1185">Reference proteome</keyword>
<evidence type="ECO:0000259" key="1">
    <source>
        <dbReference type="Pfam" id="PF06985"/>
    </source>
</evidence>
<evidence type="ECO:0000313" key="3">
    <source>
        <dbReference type="Proteomes" id="UP000813444"/>
    </source>
</evidence>
<proteinExistence type="predicted"/>
<accession>A0A8K0WT86</accession>
<dbReference type="InterPro" id="IPR052895">
    <property type="entry name" value="HetReg/Transcr_Mod"/>
</dbReference>
<organism evidence="2 3">
    <name type="scientific">Stachybotrys elegans</name>
    <dbReference type="NCBI Taxonomy" id="80388"/>
    <lineage>
        <taxon>Eukaryota</taxon>
        <taxon>Fungi</taxon>
        <taxon>Dikarya</taxon>
        <taxon>Ascomycota</taxon>
        <taxon>Pezizomycotina</taxon>
        <taxon>Sordariomycetes</taxon>
        <taxon>Hypocreomycetidae</taxon>
        <taxon>Hypocreales</taxon>
        <taxon>Stachybotryaceae</taxon>
        <taxon>Stachybotrys</taxon>
    </lineage>
</organism>
<feature type="domain" description="Heterokaryon incompatibility" evidence="1">
    <location>
        <begin position="49"/>
        <end position="217"/>
    </location>
</feature>
<name>A0A8K0WT86_9HYPO</name>
<comment type="caution">
    <text evidence="2">The sequence shown here is derived from an EMBL/GenBank/DDBJ whole genome shotgun (WGS) entry which is preliminary data.</text>
</comment>
<sequence>MTSANRYVHEPLQSPSCIRVLDLVPSPSQAAEIKCSVRQVILGSSQAKYEALSYVWGARKGTLPILCDGKQLLVTPNCLDALKQLRPRFGTRTVWIDAICIDQDDSPASTAERNAQVKRMGDIYRGAWQVIVWLGNDGNMRIWRSLKLLAASRLAEMVADDLPRRVRKVVYNVTGQVKNAVQVRGLKYSDRLSDARYSELLQLLENPWFVRAWTTQEVAFARRCIVMCGSAVMHWAEFTFAIKKAHSLHNSTINTQMISFKDSIRHEIQHAGTEEEDSHEYRRMHDIQLLKAMCRLQSSVASDKVYGLYSVFAARGTRLPDADYDKPSANVIEEFAKAYTLSRRQLDLLRITLPAAEDKHVPSWLPDWFEGIAVGELTCCDTTGTRAICFDDYPSVVSACRQATAWPYLSPEPGKLGVKGKHVGTIKSRVAAVPINAANVDDFALFGDFMRTCQEWCVMFSNQTSYPTDEGAYLAGLRTIVSHKGYASPDIRPEDLHFWYESMLQKETGAGMLSGVVSAGTTQDIVSLISSGNYYSKGKDEPLNDGGRLQKVQRFINYKANYSSLVLDTGYFGSAHHTCREGDIIYVLAGLDVPCVLRKVEAEFRFVALAYIHGAMKGELWPVDEDDLEYIVLV</sequence>
<reference evidence="2" key="1">
    <citation type="journal article" date="2021" name="Nat. Commun.">
        <title>Genetic determinants of endophytism in the Arabidopsis root mycobiome.</title>
        <authorList>
            <person name="Mesny F."/>
            <person name="Miyauchi S."/>
            <person name="Thiergart T."/>
            <person name="Pickel B."/>
            <person name="Atanasova L."/>
            <person name="Karlsson M."/>
            <person name="Huettel B."/>
            <person name="Barry K.W."/>
            <person name="Haridas S."/>
            <person name="Chen C."/>
            <person name="Bauer D."/>
            <person name="Andreopoulos W."/>
            <person name="Pangilinan J."/>
            <person name="LaButti K."/>
            <person name="Riley R."/>
            <person name="Lipzen A."/>
            <person name="Clum A."/>
            <person name="Drula E."/>
            <person name="Henrissat B."/>
            <person name="Kohler A."/>
            <person name="Grigoriev I.V."/>
            <person name="Martin F.M."/>
            <person name="Hacquard S."/>
        </authorList>
    </citation>
    <scope>NUCLEOTIDE SEQUENCE</scope>
    <source>
        <strain evidence="2">MPI-CAGE-CH-0235</strain>
    </source>
</reference>
<gene>
    <name evidence="2" type="ORF">B0I35DRAFT_426927</name>
</gene>
<dbReference type="InterPro" id="IPR010730">
    <property type="entry name" value="HET"/>
</dbReference>
<evidence type="ECO:0000313" key="2">
    <source>
        <dbReference type="EMBL" id="KAH7323012.1"/>
    </source>
</evidence>
<protein>
    <submittedName>
        <fullName evidence="2">Heterokaryon incompatibility protein-domain-containing protein</fullName>
    </submittedName>
</protein>
<dbReference type="PANTHER" id="PTHR24148:SF64">
    <property type="entry name" value="HETEROKARYON INCOMPATIBILITY DOMAIN-CONTAINING PROTEIN"/>
    <property type="match status" value="1"/>
</dbReference>
<dbReference type="AlphaFoldDB" id="A0A8K0WT86"/>
<dbReference type="EMBL" id="JAGPNK010000004">
    <property type="protein sequence ID" value="KAH7323012.1"/>
    <property type="molecule type" value="Genomic_DNA"/>
</dbReference>
<dbReference type="PANTHER" id="PTHR24148">
    <property type="entry name" value="ANKYRIN REPEAT DOMAIN-CONTAINING PROTEIN 39 HOMOLOG-RELATED"/>
    <property type="match status" value="1"/>
</dbReference>
<dbReference type="Pfam" id="PF06985">
    <property type="entry name" value="HET"/>
    <property type="match status" value="1"/>
</dbReference>